<feature type="transmembrane region" description="Helical" evidence="1">
    <location>
        <begin position="12"/>
        <end position="33"/>
    </location>
</feature>
<comment type="caution">
    <text evidence="2">The sequence shown here is derived from an EMBL/GenBank/DDBJ whole genome shotgun (WGS) entry which is preliminary data.</text>
</comment>
<dbReference type="Proteomes" id="UP000886289">
    <property type="component" value="Unassembled WGS sequence"/>
</dbReference>
<name>A0A7C0Y2J5_DESA2</name>
<gene>
    <name evidence="2" type="ORF">ENG63_05135</name>
</gene>
<organism evidence="2">
    <name type="scientific">Desulfofervidus auxilii</name>
    <dbReference type="NCBI Taxonomy" id="1621989"/>
    <lineage>
        <taxon>Bacteria</taxon>
        <taxon>Pseudomonadati</taxon>
        <taxon>Thermodesulfobacteriota</taxon>
        <taxon>Candidatus Desulfofervidia</taxon>
        <taxon>Candidatus Desulfofervidales</taxon>
        <taxon>Candidatus Desulfofervidaceae</taxon>
        <taxon>Candidatus Desulfofervidus</taxon>
    </lineage>
</organism>
<keyword evidence="1" id="KW-1133">Transmembrane helix</keyword>
<accession>A0A7C0Y2J5</accession>
<dbReference type="EMBL" id="DRBS01000198">
    <property type="protein sequence ID" value="HDD44227.1"/>
    <property type="molecule type" value="Genomic_DNA"/>
</dbReference>
<keyword evidence="1" id="KW-0812">Transmembrane</keyword>
<sequence>MDEQKVKTVITFIFILIFIGLFVGFFLLSIYFSNLSKLLNYIKDNYPKKWKELGEPTIFMGASPKSIIKTLRFIFSEYNGDDSHLKVLMSKTKHSLYVFIIYFLFLVILVISLPILFVLFVKGYLPFF</sequence>
<evidence type="ECO:0000313" key="2">
    <source>
        <dbReference type="EMBL" id="HDD44227.1"/>
    </source>
</evidence>
<evidence type="ECO:0008006" key="3">
    <source>
        <dbReference type="Google" id="ProtNLM"/>
    </source>
</evidence>
<feature type="transmembrane region" description="Helical" evidence="1">
    <location>
        <begin position="96"/>
        <end position="121"/>
    </location>
</feature>
<reference evidence="2" key="1">
    <citation type="journal article" date="2020" name="mSystems">
        <title>Genome- and Community-Level Interaction Insights into Carbon Utilization and Element Cycling Functions of Hydrothermarchaeota in Hydrothermal Sediment.</title>
        <authorList>
            <person name="Zhou Z."/>
            <person name="Liu Y."/>
            <person name="Xu W."/>
            <person name="Pan J."/>
            <person name="Luo Z.H."/>
            <person name="Li M."/>
        </authorList>
    </citation>
    <scope>NUCLEOTIDE SEQUENCE [LARGE SCALE GENOMIC DNA]</scope>
    <source>
        <strain evidence="2">HyVt-233</strain>
    </source>
</reference>
<proteinExistence type="predicted"/>
<keyword evidence="1" id="KW-0472">Membrane</keyword>
<evidence type="ECO:0000256" key="1">
    <source>
        <dbReference type="SAM" id="Phobius"/>
    </source>
</evidence>
<dbReference type="AlphaFoldDB" id="A0A7C0Y2J5"/>
<protein>
    <recommendedName>
        <fullName evidence="3">Type II secretion system protein GspF domain-containing protein</fullName>
    </recommendedName>
</protein>